<evidence type="ECO:0000313" key="2">
    <source>
        <dbReference type="Proteomes" id="UP000499080"/>
    </source>
</evidence>
<dbReference type="AlphaFoldDB" id="A0A4Y2VI42"/>
<dbReference type="Proteomes" id="UP000499080">
    <property type="component" value="Unassembled WGS sequence"/>
</dbReference>
<reference evidence="1 2" key="1">
    <citation type="journal article" date="2019" name="Sci. Rep.">
        <title>Orb-weaving spider Araneus ventricosus genome elucidates the spidroin gene catalogue.</title>
        <authorList>
            <person name="Kono N."/>
            <person name="Nakamura H."/>
            <person name="Ohtoshi R."/>
            <person name="Moran D.A.P."/>
            <person name="Shinohara A."/>
            <person name="Yoshida Y."/>
            <person name="Fujiwara M."/>
            <person name="Mori M."/>
            <person name="Tomita M."/>
            <person name="Arakawa K."/>
        </authorList>
    </citation>
    <scope>NUCLEOTIDE SEQUENCE [LARGE SCALE GENOMIC DNA]</scope>
</reference>
<dbReference type="EMBL" id="BGPR01046882">
    <property type="protein sequence ID" value="GBO23846.1"/>
    <property type="molecule type" value="Genomic_DNA"/>
</dbReference>
<sequence length="107" mass="12414">MGNVDQIEPHVFYAAVFKRLNFSNEEIFLQHQNLIESYNLGVKITLQTLLVCLVPFLNHHVQRQICRQAGRHKELCLLNPEKGLKVRKSLKRDLNRGKSPKSRGGFF</sequence>
<proteinExistence type="predicted"/>
<name>A0A4Y2VI42_ARAVE</name>
<organism evidence="1 2">
    <name type="scientific">Araneus ventricosus</name>
    <name type="common">Orbweaver spider</name>
    <name type="synonym">Epeira ventricosa</name>
    <dbReference type="NCBI Taxonomy" id="182803"/>
    <lineage>
        <taxon>Eukaryota</taxon>
        <taxon>Metazoa</taxon>
        <taxon>Ecdysozoa</taxon>
        <taxon>Arthropoda</taxon>
        <taxon>Chelicerata</taxon>
        <taxon>Arachnida</taxon>
        <taxon>Araneae</taxon>
        <taxon>Araneomorphae</taxon>
        <taxon>Entelegynae</taxon>
        <taxon>Araneoidea</taxon>
        <taxon>Araneidae</taxon>
        <taxon>Araneus</taxon>
    </lineage>
</organism>
<gene>
    <name evidence="1" type="ORF">AVEN_116221_1</name>
</gene>
<comment type="caution">
    <text evidence="1">The sequence shown here is derived from an EMBL/GenBank/DDBJ whole genome shotgun (WGS) entry which is preliminary data.</text>
</comment>
<protein>
    <submittedName>
        <fullName evidence="1">Uncharacterized protein</fullName>
    </submittedName>
</protein>
<evidence type="ECO:0000313" key="1">
    <source>
        <dbReference type="EMBL" id="GBO23846.1"/>
    </source>
</evidence>
<keyword evidence="2" id="KW-1185">Reference proteome</keyword>
<accession>A0A4Y2VI42</accession>